<comment type="caution">
    <text evidence="2">The sequence shown here is derived from an EMBL/GenBank/DDBJ whole genome shotgun (WGS) entry which is preliminary data.</text>
</comment>
<evidence type="ECO:0000256" key="1">
    <source>
        <dbReference type="SAM" id="MobiDB-lite"/>
    </source>
</evidence>
<proteinExistence type="predicted"/>
<accession>A0A6G0W3F7</accession>
<organism evidence="2 3">
    <name type="scientific">Aphis craccivora</name>
    <name type="common">Cowpea aphid</name>
    <dbReference type="NCBI Taxonomy" id="307492"/>
    <lineage>
        <taxon>Eukaryota</taxon>
        <taxon>Metazoa</taxon>
        <taxon>Ecdysozoa</taxon>
        <taxon>Arthropoda</taxon>
        <taxon>Hexapoda</taxon>
        <taxon>Insecta</taxon>
        <taxon>Pterygota</taxon>
        <taxon>Neoptera</taxon>
        <taxon>Paraneoptera</taxon>
        <taxon>Hemiptera</taxon>
        <taxon>Sternorrhyncha</taxon>
        <taxon>Aphidomorpha</taxon>
        <taxon>Aphidoidea</taxon>
        <taxon>Aphididae</taxon>
        <taxon>Aphidini</taxon>
        <taxon>Aphis</taxon>
        <taxon>Aphis</taxon>
    </lineage>
</organism>
<protein>
    <submittedName>
        <fullName evidence="2">Coiled-coil and C2 domain-containing protein 2A</fullName>
    </submittedName>
</protein>
<evidence type="ECO:0000313" key="3">
    <source>
        <dbReference type="Proteomes" id="UP000478052"/>
    </source>
</evidence>
<evidence type="ECO:0000313" key="2">
    <source>
        <dbReference type="EMBL" id="KAF0721108.1"/>
    </source>
</evidence>
<reference evidence="2 3" key="1">
    <citation type="submission" date="2019-08" db="EMBL/GenBank/DDBJ databases">
        <title>Whole genome of Aphis craccivora.</title>
        <authorList>
            <person name="Voronova N.V."/>
            <person name="Shulinski R.S."/>
            <person name="Bandarenka Y.V."/>
            <person name="Zhorov D.G."/>
            <person name="Warner D."/>
        </authorList>
    </citation>
    <scope>NUCLEOTIDE SEQUENCE [LARGE SCALE GENOMIC DNA]</scope>
    <source>
        <strain evidence="2">180601</strain>
        <tissue evidence="2">Whole Body</tissue>
    </source>
</reference>
<feature type="compositionally biased region" description="Polar residues" evidence="1">
    <location>
        <begin position="20"/>
        <end position="31"/>
    </location>
</feature>
<feature type="region of interest" description="Disordered" evidence="1">
    <location>
        <begin position="1"/>
        <end position="34"/>
    </location>
</feature>
<dbReference type="EMBL" id="VUJU01009297">
    <property type="protein sequence ID" value="KAF0721108.1"/>
    <property type="molecule type" value="Genomic_DNA"/>
</dbReference>
<name>A0A6G0W3F7_APHCR</name>
<keyword evidence="3" id="KW-1185">Reference proteome</keyword>
<sequence length="76" mass="8486">MEIAMSPASVLGSRRPSIDGMSSTCTSQSEVRSFKDRLREHVNQVKERASNTVVVEQTKTKVQQNVKQPAERLAQL</sequence>
<dbReference type="Proteomes" id="UP000478052">
    <property type="component" value="Unassembled WGS sequence"/>
</dbReference>
<feature type="non-terminal residue" evidence="2">
    <location>
        <position position="76"/>
    </location>
</feature>
<dbReference type="OrthoDB" id="10570938at2759"/>
<dbReference type="AlphaFoldDB" id="A0A6G0W3F7"/>
<gene>
    <name evidence="2" type="ORF">FWK35_00035980</name>
</gene>